<reference evidence="2 3" key="1">
    <citation type="submission" date="2022-06" db="EMBL/GenBank/DDBJ databases">
        <authorList>
            <person name="Xuan X."/>
        </authorList>
    </citation>
    <scope>NUCLEOTIDE SEQUENCE [LARGE SCALE GENOMIC DNA]</scope>
    <source>
        <strain evidence="2 3">2V75</strain>
    </source>
</reference>
<name>A0ABT1B2C2_9FLAO</name>
<organism evidence="2 3">
    <name type="scientific">Robiginitalea marina</name>
    <dbReference type="NCBI Taxonomy" id="2954105"/>
    <lineage>
        <taxon>Bacteria</taxon>
        <taxon>Pseudomonadati</taxon>
        <taxon>Bacteroidota</taxon>
        <taxon>Flavobacteriia</taxon>
        <taxon>Flavobacteriales</taxon>
        <taxon>Flavobacteriaceae</taxon>
        <taxon>Robiginitalea</taxon>
    </lineage>
</organism>
<keyword evidence="1" id="KW-0472">Membrane</keyword>
<protein>
    <recommendedName>
        <fullName evidence="4">DUF304 domain-containing protein</fullName>
    </recommendedName>
</protein>
<evidence type="ECO:0000313" key="3">
    <source>
        <dbReference type="Proteomes" id="UP001206312"/>
    </source>
</evidence>
<feature type="transmembrane region" description="Helical" evidence="1">
    <location>
        <begin position="40"/>
        <end position="61"/>
    </location>
</feature>
<keyword evidence="3" id="KW-1185">Reference proteome</keyword>
<accession>A0ABT1B2C2</accession>
<evidence type="ECO:0000313" key="2">
    <source>
        <dbReference type="EMBL" id="MCO5725768.1"/>
    </source>
</evidence>
<evidence type="ECO:0008006" key="4">
    <source>
        <dbReference type="Google" id="ProtNLM"/>
    </source>
</evidence>
<sequence length="146" mass="17072">MKKVYFDKLDGRKNKLLAIPMILFLLIYVFTAFTNRDSNLHQISAIIGFGSAVIFFGKQFYYRNYVGWNKKGLLLRLNSFTSKNVPFNKIETYNISNGRLEIVRKDQKRLTFNLEGISDHEIKKIRDLLRKNTNTTNAYGHSPPYI</sequence>
<proteinExistence type="predicted"/>
<dbReference type="RefSeq" id="WP_252742139.1">
    <property type="nucleotide sequence ID" value="NZ_JAMXIB010000012.1"/>
</dbReference>
<feature type="transmembrane region" description="Helical" evidence="1">
    <location>
        <begin position="16"/>
        <end position="34"/>
    </location>
</feature>
<comment type="caution">
    <text evidence="2">The sequence shown here is derived from an EMBL/GenBank/DDBJ whole genome shotgun (WGS) entry which is preliminary data.</text>
</comment>
<keyword evidence="1" id="KW-0812">Transmembrane</keyword>
<keyword evidence="1" id="KW-1133">Transmembrane helix</keyword>
<dbReference type="Proteomes" id="UP001206312">
    <property type="component" value="Unassembled WGS sequence"/>
</dbReference>
<evidence type="ECO:0000256" key="1">
    <source>
        <dbReference type="SAM" id="Phobius"/>
    </source>
</evidence>
<gene>
    <name evidence="2" type="ORF">NG653_12945</name>
</gene>
<dbReference type="EMBL" id="JAMXIB010000012">
    <property type="protein sequence ID" value="MCO5725768.1"/>
    <property type="molecule type" value="Genomic_DNA"/>
</dbReference>